<name>A0A0B3RWY2_9RHOB</name>
<comment type="caution">
    <text evidence="1">The sequence shown here is derived from an EMBL/GenBank/DDBJ whole genome shotgun (WGS) entry which is preliminary data.</text>
</comment>
<gene>
    <name evidence="1" type="ORF">OA50_04286</name>
</gene>
<reference evidence="1 2" key="1">
    <citation type="submission" date="2014-10" db="EMBL/GenBank/DDBJ databases">
        <title>Genome sequence of Ponticoccus sp. strain UMTAT08 isolated from clonal culture of toxic dinoflagellate Alexandrium tamiyavanichii.</title>
        <authorList>
            <person name="Gan H.Y."/>
            <person name="Muhd D.-D."/>
            <person name="Mohd Noor M.E."/>
            <person name="Yeong Y.S."/>
            <person name="Usup G."/>
        </authorList>
    </citation>
    <scope>NUCLEOTIDE SEQUENCE [LARGE SCALE GENOMIC DNA]</scope>
    <source>
        <strain evidence="1 2">UMTAT08</strain>
    </source>
</reference>
<dbReference type="EMBL" id="JSUQ01000019">
    <property type="protein sequence ID" value="KHQ51253.1"/>
    <property type="molecule type" value="Genomic_DNA"/>
</dbReference>
<evidence type="ECO:0008006" key="3">
    <source>
        <dbReference type="Google" id="ProtNLM"/>
    </source>
</evidence>
<accession>A0A0B3RWY2</accession>
<sequence>MEEELLALLSGAVAWRVSWGALGEDDSLPRAAIYRQGGERDHTMRGPAGMTSRVQIDCYGKTFAEAIGASRALRQALEGYRGGVILGAFLKSVRDDLPEDVGPLRRVSMIFSVVHRD</sequence>
<protein>
    <recommendedName>
        <fullName evidence="3">DUF3168 domain-containing protein</fullName>
    </recommendedName>
</protein>
<dbReference type="AlphaFoldDB" id="A0A0B3RWY2"/>
<evidence type="ECO:0000313" key="1">
    <source>
        <dbReference type="EMBL" id="KHQ51253.1"/>
    </source>
</evidence>
<proteinExistence type="predicted"/>
<dbReference type="STRING" id="561184.SAMN05216376_12075"/>
<dbReference type="Proteomes" id="UP000030960">
    <property type="component" value="Unassembled WGS sequence"/>
</dbReference>
<dbReference type="RefSeq" id="WP_052244732.1">
    <property type="nucleotide sequence ID" value="NZ_JSUQ01000019.1"/>
</dbReference>
<evidence type="ECO:0000313" key="2">
    <source>
        <dbReference type="Proteomes" id="UP000030960"/>
    </source>
</evidence>
<dbReference type="OrthoDB" id="7950654at2"/>
<keyword evidence="2" id="KW-1185">Reference proteome</keyword>
<organism evidence="1 2">
    <name type="scientific">Mameliella alba</name>
    <dbReference type="NCBI Taxonomy" id="561184"/>
    <lineage>
        <taxon>Bacteria</taxon>
        <taxon>Pseudomonadati</taxon>
        <taxon>Pseudomonadota</taxon>
        <taxon>Alphaproteobacteria</taxon>
        <taxon>Rhodobacterales</taxon>
        <taxon>Roseobacteraceae</taxon>
        <taxon>Mameliella</taxon>
    </lineage>
</organism>